<evidence type="ECO:0000256" key="1">
    <source>
        <dbReference type="SAM" id="Phobius"/>
    </source>
</evidence>
<protein>
    <submittedName>
        <fullName evidence="2">(pine wood nematode) hypothetical protein</fullName>
    </submittedName>
</protein>
<dbReference type="EMBL" id="CAJFDI010000004">
    <property type="protein sequence ID" value="CAD5227643.1"/>
    <property type="molecule type" value="Genomic_DNA"/>
</dbReference>
<keyword evidence="1" id="KW-1133">Transmembrane helix</keyword>
<dbReference type="Proteomes" id="UP000659654">
    <property type="component" value="Unassembled WGS sequence"/>
</dbReference>
<gene>
    <name evidence="2" type="ORF">BXYJ_LOCUS10052</name>
</gene>
<sequence length="423" mass="49842">MNWKRKKHPRLFNIGQREFTLQYLLLCRSKYYDTVIVDLDGYSFLDRTIDFEVVNKLLSLGYVNHLRNNLRDGEYLRAMSPLSHFQDCNLLTSTSLRRQNIGQIRWMGRGFGRAAVLFYGQLSFVFYGSLSLSFALSLQVPIKKACLTDLDEQIIKHMMETEALDHIMLRCRQYRGYNELMDQKKHIAGAPKRVVILKKWCGGAFCLPLAGTLSIRHPLRRSFPIQHVDMPSIRRLTLDVVDECELFTFVPIINKDRMDLDTLEFLGITGLEVRFRSFAEQVLDVDYDYRANAETYYYLCGSIFWLQFFIETEAISLVKQFDIEIMARINVISADLHASMEKRSTTFLELHIRKGSLDFDWLLFDVNGRSQEWKWTFEEYRKIDQDEFYSRILYDIHRTAHEDFAKRPRLTDITGAEDFLCHL</sequence>
<dbReference type="Proteomes" id="UP000582659">
    <property type="component" value="Unassembled WGS sequence"/>
</dbReference>
<reference evidence="2" key="1">
    <citation type="submission" date="2020-09" db="EMBL/GenBank/DDBJ databases">
        <authorList>
            <person name="Kikuchi T."/>
        </authorList>
    </citation>
    <scope>NUCLEOTIDE SEQUENCE</scope>
    <source>
        <strain evidence="2">Ka4C1</strain>
    </source>
</reference>
<keyword evidence="3" id="KW-1185">Reference proteome</keyword>
<feature type="transmembrane region" description="Helical" evidence="1">
    <location>
        <begin position="114"/>
        <end position="136"/>
    </location>
</feature>
<dbReference type="AlphaFoldDB" id="A0A7I8WW53"/>
<evidence type="ECO:0000313" key="2">
    <source>
        <dbReference type="EMBL" id="CAD5227643.1"/>
    </source>
</evidence>
<keyword evidence="1" id="KW-0812">Transmembrane</keyword>
<name>A0A7I8WW53_BURXY</name>
<organism evidence="2 3">
    <name type="scientific">Bursaphelenchus xylophilus</name>
    <name type="common">Pinewood nematode worm</name>
    <name type="synonym">Aphelenchoides xylophilus</name>
    <dbReference type="NCBI Taxonomy" id="6326"/>
    <lineage>
        <taxon>Eukaryota</taxon>
        <taxon>Metazoa</taxon>
        <taxon>Ecdysozoa</taxon>
        <taxon>Nematoda</taxon>
        <taxon>Chromadorea</taxon>
        <taxon>Rhabditida</taxon>
        <taxon>Tylenchina</taxon>
        <taxon>Tylenchomorpha</taxon>
        <taxon>Aphelenchoidea</taxon>
        <taxon>Aphelenchoididae</taxon>
        <taxon>Bursaphelenchus</taxon>
    </lineage>
</organism>
<evidence type="ECO:0000313" key="3">
    <source>
        <dbReference type="Proteomes" id="UP000659654"/>
    </source>
</evidence>
<comment type="caution">
    <text evidence="2">The sequence shown here is derived from an EMBL/GenBank/DDBJ whole genome shotgun (WGS) entry which is preliminary data.</text>
</comment>
<keyword evidence="1" id="KW-0472">Membrane</keyword>
<proteinExistence type="predicted"/>
<dbReference type="EMBL" id="CAJFCV020000004">
    <property type="protein sequence ID" value="CAG9118017.1"/>
    <property type="molecule type" value="Genomic_DNA"/>
</dbReference>
<accession>A0A7I8WW53</accession>